<dbReference type="InterPro" id="IPR000312">
    <property type="entry name" value="Glycosyl_Trfase_fam3"/>
</dbReference>
<organism evidence="4 5">
    <name type="scientific">Candidatus Portnoybacteria bacterium CG23_combo_of_CG06-09_8_20_14_all_37_13</name>
    <dbReference type="NCBI Taxonomy" id="1974819"/>
    <lineage>
        <taxon>Bacteria</taxon>
        <taxon>Candidatus Portnoyibacteriota</taxon>
    </lineage>
</organism>
<feature type="domain" description="Glycosyl transferase family 3" evidence="3">
    <location>
        <begin position="150"/>
        <end position="276"/>
    </location>
</feature>
<evidence type="ECO:0000259" key="3">
    <source>
        <dbReference type="Pfam" id="PF00591"/>
    </source>
</evidence>
<protein>
    <recommendedName>
        <fullName evidence="3">Glycosyl transferase family 3 domain-containing protein</fullName>
    </recommendedName>
</protein>
<evidence type="ECO:0000313" key="4">
    <source>
        <dbReference type="EMBL" id="PIP17244.1"/>
    </source>
</evidence>
<dbReference type="Pfam" id="PF00591">
    <property type="entry name" value="Glycos_transf_3"/>
    <property type="match status" value="1"/>
</dbReference>
<gene>
    <name evidence="4" type="ORF">COX44_00945</name>
</gene>
<keyword evidence="2" id="KW-0808">Transferase</keyword>
<dbReference type="PANTHER" id="PTHR43285:SF2">
    <property type="entry name" value="ANTHRANILATE PHOSPHORIBOSYLTRANSFERASE"/>
    <property type="match status" value="1"/>
</dbReference>
<dbReference type="PANTHER" id="PTHR43285">
    <property type="entry name" value="ANTHRANILATE PHOSPHORIBOSYLTRANSFERASE"/>
    <property type="match status" value="1"/>
</dbReference>
<accession>A0A2G9YDF7</accession>
<feature type="non-terminal residue" evidence="4">
    <location>
        <position position="440"/>
    </location>
</feature>
<sequence>MKSISAIQLNGVKQEKQEAREILAKAHYNLNGQIPLSISLSAIDRKVKHGFDLSFDEAFAGMNYVLAATNNRFREKFYDFLPAGKAQVLGTSFLQLMAVKESLKYLTPEEVAGMSAASFADLVIRLPFSDVVFEGCGMGGDKGFSTEETIKTINASTLSSLVLASLGIPVIKHGSYCNTSALGSTEAIELFGAETSFTSTEEVENLFTQTNFFYADAHLVKTIHDLSHLLMMETINHIIGPMTPPIAAETTIHRLMGVNEKIHPATIAQAYEILNQKGFQKIGNAAIVCGLSREGDGIDIKNHQQVKKYVILDELSPYQSVVAVLQNGKYVDTFSLYPEDFGISIKAEKIQVPGNQEQIHQANLKALKGEDSDLADYLAMNAALGLFVFQHLSQKDAITPYGWGFRYALNSFHLQSCFKECRQAIEKGDAYRLLQKYVEL</sequence>
<proteinExistence type="predicted"/>
<dbReference type="InterPro" id="IPR005940">
    <property type="entry name" value="Anthranilate_Pribosyl_Tfrase"/>
</dbReference>
<dbReference type="GO" id="GO:0004048">
    <property type="term" value="F:anthranilate phosphoribosyltransferase activity"/>
    <property type="evidence" value="ECO:0007669"/>
    <property type="project" value="InterPro"/>
</dbReference>
<keyword evidence="1" id="KW-0328">Glycosyltransferase</keyword>
<evidence type="ECO:0000256" key="1">
    <source>
        <dbReference type="ARBA" id="ARBA00022676"/>
    </source>
</evidence>
<evidence type="ECO:0000313" key="5">
    <source>
        <dbReference type="Proteomes" id="UP000231480"/>
    </source>
</evidence>
<name>A0A2G9YDF7_9BACT</name>
<dbReference type="SUPFAM" id="SSF52418">
    <property type="entry name" value="Nucleoside phosphorylase/phosphoribosyltransferase catalytic domain"/>
    <property type="match status" value="1"/>
</dbReference>
<dbReference type="GO" id="GO:0005829">
    <property type="term" value="C:cytosol"/>
    <property type="evidence" value="ECO:0007669"/>
    <property type="project" value="TreeGrafter"/>
</dbReference>
<evidence type="ECO:0000256" key="2">
    <source>
        <dbReference type="ARBA" id="ARBA00022679"/>
    </source>
</evidence>
<dbReference type="EMBL" id="PCRH01000021">
    <property type="protein sequence ID" value="PIP17244.1"/>
    <property type="molecule type" value="Genomic_DNA"/>
</dbReference>
<dbReference type="Gene3D" id="3.40.1030.10">
    <property type="entry name" value="Nucleoside phosphorylase/phosphoribosyltransferase catalytic domain"/>
    <property type="match status" value="1"/>
</dbReference>
<dbReference type="GO" id="GO:0000162">
    <property type="term" value="P:L-tryptophan biosynthetic process"/>
    <property type="evidence" value="ECO:0007669"/>
    <property type="project" value="InterPro"/>
</dbReference>
<reference evidence="4 5" key="1">
    <citation type="submission" date="2017-09" db="EMBL/GenBank/DDBJ databases">
        <title>Depth-based differentiation of microbial function through sediment-hosted aquifers and enrichment of novel symbionts in the deep terrestrial subsurface.</title>
        <authorList>
            <person name="Probst A.J."/>
            <person name="Ladd B."/>
            <person name="Jarett J.K."/>
            <person name="Geller-Mcgrath D.E."/>
            <person name="Sieber C.M."/>
            <person name="Emerson J.B."/>
            <person name="Anantharaman K."/>
            <person name="Thomas B.C."/>
            <person name="Malmstrom R."/>
            <person name="Stieglmeier M."/>
            <person name="Klingl A."/>
            <person name="Woyke T."/>
            <person name="Ryan C.M."/>
            <person name="Banfield J.F."/>
        </authorList>
    </citation>
    <scope>NUCLEOTIDE SEQUENCE [LARGE SCALE GENOMIC DNA]</scope>
    <source>
        <strain evidence="4">CG23_combo_of_CG06-09_8_20_14_all_37_13</strain>
    </source>
</reference>
<comment type="caution">
    <text evidence="4">The sequence shown here is derived from an EMBL/GenBank/DDBJ whole genome shotgun (WGS) entry which is preliminary data.</text>
</comment>
<dbReference type="Proteomes" id="UP000231480">
    <property type="component" value="Unassembled WGS sequence"/>
</dbReference>
<dbReference type="AlphaFoldDB" id="A0A2G9YDF7"/>
<dbReference type="InterPro" id="IPR035902">
    <property type="entry name" value="Nuc_phospho_transferase"/>
</dbReference>